<protein>
    <recommendedName>
        <fullName evidence="4">DUF4200 domain-containing protein</fullName>
    </recommendedName>
</protein>
<evidence type="ECO:0000313" key="2">
    <source>
        <dbReference type="EMBL" id="KAK7602076.1"/>
    </source>
</evidence>
<keyword evidence="3" id="KW-1185">Reference proteome</keyword>
<gene>
    <name evidence="2" type="ORF">V9T40_009517</name>
</gene>
<evidence type="ECO:0000256" key="1">
    <source>
        <dbReference type="SAM" id="Coils"/>
    </source>
</evidence>
<keyword evidence="1" id="KW-0175">Coiled coil</keyword>
<name>A0AAN9Y7K7_9HEMI</name>
<comment type="caution">
    <text evidence="2">The sequence shown here is derived from an EMBL/GenBank/DDBJ whole genome shotgun (WGS) entry which is preliminary data.</text>
</comment>
<organism evidence="2 3">
    <name type="scientific">Parthenolecanium corni</name>
    <dbReference type="NCBI Taxonomy" id="536013"/>
    <lineage>
        <taxon>Eukaryota</taxon>
        <taxon>Metazoa</taxon>
        <taxon>Ecdysozoa</taxon>
        <taxon>Arthropoda</taxon>
        <taxon>Hexapoda</taxon>
        <taxon>Insecta</taxon>
        <taxon>Pterygota</taxon>
        <taxon>Neoptera</taxon>
        <taxon>Paraneoptera</taxon>
        <taxon>Hemiptera</taxon>
        <taxon>Sternorrhyncha</taxon>
        <taxon>Coccoidea</taxon>
        <taxon>Coccidae</taxon>
        <taxon>Parthenolecanium</taxon>
    </lineage>
</organism>
<sequence length="440" mass="49604">MIPTQRSKYRALSSQSHEYKKTINETLRMKLKLGQIHDQISAIDQRMAKESIKYRNAVEKHENFQKLFEQFLSNQYEQVKHKLLELEEHEIESDQLKEKLADIQKTITMKSLHIYELESAWRYHKKSQLFLNHLSNLLKNDEGSTAGATFVGSAATSSVAVSSSASLAIADFPDATHFPADSSTIGSSASLASSVADSAEADSTIADSLPAASPSVAESSAASVGNSFIAGNIPAIPAKTFLPAAGLLAEQPNFNVDPTCDTPTLDDLISNYELYDQQEEIFVAEQYAHVTPARMEDFLDKLKRQNIRLLRHKLEHEKVINIFEDAEKACNVNARNQATALAQQVVEVQRKLQVQNDEASETEQRLREVVQQRCTFTGADVESLKKFVQKLYNQIFKPTYEERSHVHMAKCMEEYVQSLLCQLYSYEPQILKKALRKNQK</sequence>
<feature type="coiled-coil region" evidence="1">
    <location>
        <begin position="331"/>
        <end position="372"/>
    </location>
</feature>
<dbReference type="Proteomes" id="UP001367676">
    <property type="component" value="Unassembled WGS sequence"/>
</dbReference>
<dbReference type="AlphaFoldDB" id="A0AAN9Y7K7"/>
<dbReference type="EMBL" id="JBBCAQ010000010">
    <property type="protein sequence ID" value="KAK7602076.1"/>
    <property type="molecule type" value="Genomic_DNA"/>
</dbReference>
<proteinExistence type="predicted"/>
<evidence type="ECO:0000313" key="3">
    <source>
        <dbReference type="Proteomes" id="UP001367676"/>
    </source>
</evidence>
<evidence type="ECO:0008006" key="4">
    <source>
        <dbReference type="Google" id="ProtNLM"/>
    </source>
</evidence>
<feature type="coiled-coil region" evidence="1">
    <location>
        <begin position="69"/>
        <end position="106"/>
    </location>
</feature>
<accession>A0AAN9Y7K7</accession>
<reference evidence="2 3" key="1">
    <citation type="submission" date="2024-03" db="EMBL/GenBank/DDBJ databases">
        <title>Adaptation during the transition from Ophiocordyceps entomopathogen to insect associate is accompanied by gene loss and intensified selection.</title>
        <authorList>
            <person name="Ward C.M."/>
            <person name="Onetto C.A."/>
            <person name="Borneman A.R."/>
        </authorList>
    </citation>
    <scope>NUCLEOTIDE SEQUENCE [LARGE SCALE GENOMIC DNA]</scope>
    <source>
        <strain evidence="2">AWRI1</strain>
        <tissue evidence="2">Single Adult Female</tissue>
    </source>
</reference>